<name>A0A430AIX5_9ENTE</name>
<dbReference type="InterPro" id="IPR029052">
    <property type="entry name" value="Metallo-depent_PP-like"/>
</dbReference>
<proteinExistence type="inferred from homology"/>
<dbReference type="Gene3D" id="3.60.21.10">
    <property type="match status" value="1"/>
</dbReference>
<dbReference type="GO" id="GO:0046872">
    <property type="term" value="F:metal ion binding"/>
    <property type="evidence" value="ECO:0007669"/>
    <property type="project" value="UniProtKB-KW"/>
</dbReference>
<dbReference type="Pfam" id="PF12850">
    <property type="entry name" value="Metallophos_2"/>
    <property type="match status" value="1"/>
</dbReference>
<protein>
    <recommendedName>
        <fullName evidence="2">Phosphoesterase</fullName>
        <ecNumber evidence="2">3.1.4.-</ecNumber>
    </recommendedName>
</protein>
<dbReference type="AlphaFoldDB" id="A0A430AIX5"/>
<feature type="domain" description="Calcineurin-like phosphoesterase" evidence="3">
    <location>
        <begin position="1"/>
        <end position="143"/>
    </location>
</feature>
<dbReference type="PANTHER" id="PTHR11124">
    <property type="entry name" value="VACUOLAR SORTING PROTEIN VPS29"/>
    <property type="match status" value="1"/>
</dbReference>
<dbReference type="EMBL" id="NGJZ01000001">
    <property type="protein sequence ID" value="RSU07963.1"/>
    <property type="molecule type" value="Genomic_DNA"/>
</dbReference>
<dbReference type="CDD" id="cd00841">
    <property type="entry name" value="MPP_YfcE"/>
    <property type="match status" value="1"/>
</dbReference>
<comment type="similarity">
    <text evidence="1 2">Belongs to the metallophosphoesterase superfamily. YfcE family.</text>
</comment>
<keyword evidence="5" id="KW-1185">Reference proteome</keyword>
<evidence type="ECO:0000313" key="5">
    <source>
        <dbReference type="Proteomes" id="UP000288669"/>
    </source>
</evidence>
<sequence length="173" mass="19746">MKYLVVSDNHGDRGILEELVQKYQGKVDVFFHCGDSELPATDSLWKVFYVVGGNCDFDSGYQEEQLIDTGKDKIYLTHGHLLGVNFSLDKLSYRAKELGASIALFGHTHQLGVWQDQHLLLVNSGSICLPRGKYPIKTYAIIEENLTNYQVTYYTRDHQEITELTQTIQKIKD</sequence>
<accession>A0A430AIX5</accession>
<evidence type="ECO:0000256" key="1">
    <source>
        <dbReference type="ARBA" id="ARBA00008950"/>
    </source>
</evidence>
<evidence type="ECO:0000256" key="2">
    <source>
        <dbReference type="RuleBase" id="RU362039"/>
    </source>
</evidence>
<dbReference type="RefSeq" id="WP_126822093.1">
    <property type="nucleotide sequence ID" value="NZ_JBHLWU010000001.1"/>
</dbReference>
<evidence type="ECO:0000259" key="3">
    <source>
        <dbReference type="Pfam" id="PF12850"/>
    </source>
</evidence>
<dbReference type="NCBIfam" id="TIGR00040">
    <property type="entry name" value="yfcE"/>
    <property type="match status" value="1"/>
</dbReference>
<comment type="caution">
    <text evidence="4">The sequence shown here is derived from an EMBL/GenBank/DDBJ whole genome shotgun (WGS) entry which is preliminary data.</text>
</comment>
<organism evidence="4 5">
    <name type="scientific">Vagococcus entomophilus</name>
    <dbReference type="NCBI Taxonomy" id="1160095"/>
    <lineage>
        <taxon>Bacteria</taxon>
        <taxon>Bacillati</taxon>
        <taxon>Bacillota</taxon>
        <taxon>Bacilli</taxon>
        <taxon>Lactobacillales</taxon>
        <taxon>Enterococcaceae</taxon>
        <taxon>Vagococcus</taxon>
    </lineage>
</organism>
<keyword evidence="2" id="KW-0479">Metal-binding</keyword>
<dbReference type="GO" id="GO:0016787">
    <property type="term" value="F:hydrolase activity"/>
    <property type="evidence" value="ECO:0007669"/>
    <property type="project" value="UniProtKB-UniRule"/>
</dbReference>
<dbReference type="Proteomes" id="UP000288669">
    <property type="component" value="Unassembled WGS sequence"/>
</dbReference>
<dbReference type="InterPro" id="IPR000979">
    <property type="entry name" value="Phosphodiesterase_MJ0936/Vps29"/>
</dbReference>
<reference evidence="4 5" key="1">
    <citation type="submission" date="2017-05" db="EMBL/GenBank/DDBJ databases">
        <title>Vagococcus spp. assemblies.</title>
        <authorList>
            <person name="Gulvik C.A."/>
        </authorList>
    </citation>
    <scope>NUCLEOTIDE SEQUENCE [LARGE SCALE GENOMIC DNA]</scope>
    <source>
        <strain evidence="4 5">DSM 24756</strain>
    </source>
</reference>
<dbReference type="InterPro" id="IPR041802">
    <property type="entry name" value="MPP_YfcE"/>
</dbReference>
<evidence type="ECO:0000313" key="4">
    <source>
        <dbReference type="EMBL" id="RSU07963.1"/>
    </source>
</evidence>
<dbReference type="InterPro" id="IPR024654">
    <property type="entry name" value="Calcineurin-like_PHP_lpxH"/>
</dbReference>
<gene>
    <name evidence="4" type="ORF">CBF30_01605</name>
</gene>
<dbReference type="OrthoDB" id="9800565at2"/>
<dbReference type="SUPFAM" id="SSF56300">
    <property type="entry name" value="Metallo-dependent phosphatases"/>
    <property type="match status" value="1"/>
</dbReference>
<comment type="cofactor">
    <cofactor evidence="2">
        <name>a divalent metal cation</name>
        <dbReference type="ChEBI" id="CHEBI:60240"/>
    </cofactor>
</comment>
<dbReference type="EC" id="3.1.4.-" evidence="2"/>